<name>A0A3S0Z7B4_ELYCH</name>
<dbReference type="Proteomes" id="UP000271974">
    <property type="component" value="Unassembled WGS sequence"/>
</dbReference>
<reference evidence="2 3" key="1">
    <citation type="submission" date="2019-01" db="EMBL/GenBank/DDBJ databases">
        <title>A draft genome assembly of the solar-powered sea slug Elysia chlorotica.</title>
        <authorList>
            <person name="Cai H."/>
            <person name="Li Q."/>
            <person name="Fang X."/>
            <person name="Li J."/>
            <person name="Curtis N.E."/>
            <person name="Altenburger A."/>
            <person name="Shibata T."/>
            <person name="Feng M."/>
            <person name="Maeda T."/>
            <person name="Schwartz J.A."/>
            <person name="Shigenobu S."/>
            <person name="Lundholm N."/>
            <person name="Nishiyama T."/>
            <person name="Yang H."/>
            <person name="Hasebe M."/>
            <person name="Li S."/>
            <person name="Pierce S.K."/>
            <person name="Wang J."/>
        </authorList>
    </citation>
    <scope>NUCLEOTIDE SEQUENCE [LARGE SCALE GENOMIC DNA]</scope>
    <source>
        <strain evidence="2">EC2010</strain>
        <tissue evidence="2">Whole organism of an adult</tissue>
    </source>
</reference>
<gene>
    <name evidence="2" type="ORF">EGW08_023652</name>
</gene>
<dbReference type="EMBL" id="RQTK01002278">
    <property type="protein sequence ID" value="RUS68586.1"/>
    <property type="molecule type" value="Genomic_DNA"/>
</dbReference>
<evidence type="ECO:0000313" key="3">
    <source>
        <dbReference type="Proteomes" id="UP000271974"/>
    </source>
</evidence>
<sequence>MVKGPDMHQNVPAFWRLHPEDSAHGDLLFIEALQQKEVLLICGNGDVPCVKRSRASRGVTELSWPGSVNPFLWFELHKVTLEVFLHDNPSLPLPVEDIYEDATDDTEIQPWVTADERQAERVVSPCARQNIMKNDSQAGLAVKNRGPREDKNVENMPGINPSENHHEQETACKTVSFPKLNALGDGNGDERKVNRLRIDTQKALGPNIYEEDTLVKQVANISVNGPRDHPRYVPCLGQAREKDLIECANVLLASSTMSSCSTIECAPPICEEQVPPAWRFLGAGKNSLKDKTIPGVMSPVHASAIQASTEADSSGSFFLTDSKLNRLLPSRPAQGTSTTSENFCAHHVCESNLDNQYQNHSNILPQ</sequence>
<evidence type="ECO:0000256" key="1">
    <source>
        <dbReference type="SAM" id="MobiDB-lite"/>
    </source>
</evidence>
<keyword evidence="3" id="KW-1185">Reference proteome</keyword>
<comment type="caution">
    <text evidence="2">The sequence shown here is derived from an EMBL/GenBank/DDBJ whole genome shotgun (WGS) entry which is preliminary data.</text>
</comment>
<organism evidence="2 3">
    <name type="scientific">Elysia chlorotica</name>
    <name type="common">Eastern emerald elysia</name>
    <name type="synonym">Sea slug</name>
    <dbReference type="NCBI Taxonomy" id="188477"/>
    <lineage>
        <taxon>Eukaryota</taxon>
        <taxon>Metazoa</taxon>
        <taxon>Spiralia</taxon>
        <taxon>Lophotrochozoa</taxon>
        <taxon>Mollusca</taxon>
        <taxon>Gastropoda</taxon>
        <taxon>Heterobranchia</taxon>
        <taxon>Euthyneura</taxon>
        <taxon>Panpulmonata</taxon>
        <taxon>Sacoglossa</taxon>
        <taxon>Placobranchoidea</taxon>
        <taxon>Plakobranchidae</taxon>
        <taxon>Elysia</taxon>
    </lineage>
</organism>
<accession>A0A3S0Z7B4</accession>
<proteinExistence type="predicted"/>
<protein>
    <submittedName>
        <fullName evidence="2">Uncharacterized protein</fullName>
    </submittedName>
</protein>
<feature type="non-terminal residue" evidence="2">
    <location>
        <position position="366"/>
    </location>
</feature>
<evidence type="ECO:0000313" key="2">
    <source>
        <dbReference type="EMBL" id="RUS68586.1"/>
    </source>
</evidence>
<dbReference type="AlphaFoldDB" id="A0A3S0Z7B4"/>
<feature type="region of interest" description="Disordered" evidence="1">
    <location>
        <begin position="146"/>
        <end position="165"/>
    </location>
</feature>